<accession>E6QVW4</accession>
<evidence type="ECO:0000313" key="1">
    <source>
        <dbReference type="EMBL" id="CBI11387.1"/>
    </source>
</evidence>
<organism evidence="1">
    <name type="scientific">mine drainage metagenome</name>
    <dbReference type="NCBI Taxonomy" id="410659"/>
    <lineage>
        <taxon>unclassified sequences</taxon>
        <taxon>metagenomes</taxon>
        <taxon>ecological metagenomes</taxon>
    </lineage>
</organism>
<comment type="caution">
    <text evidence="1">The sequence shown here is derived from an EMBL/GenBank/DDBJ whole genome shotgun (WGS) entry which is preliminary data.</text>
</comment>
<protein>
    <submittedName>
        <fullName evidence="1">Uncharacterized protein</fullName>
    </submittedName>
</protein>
<reference evidence="1" key="1">
    <citation type="submission" date="2009-10" db="EMBL/GenBank/DDBJ databases">
        <title>Diversity of trophic interactions inside an arsenic-rich microbial ecosystem.</title>
        <authorList>
            <person name="Bertin P.N."/>
            <person name="Heinrich-Salmeron A."/>
            <person name="Pelletier E."/>
            <person name="Goulhen-Chollet F."/>
            <person name="Arsene-Ploetze F."/>
            <person name="Gallien S."/>
            <person name="Calteau A."/>
            <person name="Vallenet D."/>
            <person name="Casiot C."/>
            <person name="Chane-Woon-Ming B."/>
            <person name="Giloteaux L."/>
            <person name="Barakat M."/>
            <person name="Bonnefoy V."/>
            <person name="Bruneel O."/>
            <person name="Chandler M."/>
            <person name="Cleiss J."/>
            <person name="Duran R."/>
            <person name="Elbaz-Poulichet F."/>
            <person name="Fonknechten N."/>
            <person name="Lauga B."/>
            <person name="Mornico D."/>
            <person name="Ortet P."/>
            <person name="Schaeffer C."/>
            <person name="Siguier P."/>
            <person name="Alexander Thil Smith A."/>
            <person name="Van Dorsselaer A."/>
            <person name="Weissenbach J."/>
            <person name="Medigue C."/>
            <person name="Le Paslier D."/>
        </authorList>
    </citation>
    <scope>NUCLEOTIDE SEQUENCE</scope>
</reference>
<dbReference type="AlphaFoldDB" id="E6QVW4"/>
<proteinExistence type="predicted"/>
<gene>
    <name evidence="1" type="ORF">CARN7_2211</name>
</gene>
<sequence length="100" mass="11391">MDICLIDICLPDYFPDSGVPYVQIDIEHGMTRGEIEGTIRRAVDSEDFTIAGWDDQQYGTLRRMINAQLLKYLLTYSRNMASNEERGTDESVHAYVAVLV</sequence>
<dbReference type="EMBL" id="CABR01000139">
    <property type="protein sequence ID" value="CBI11387.1"/>
    <property type="molecule type" value="Genomic_DNA"/>
</dbReference>
<name>E6QVW4_9ZZZZ</name>